<protein>
    <recommendedName>
        <fullName evidence="1">Reverse transcriptase domain-containing protein</fullName>
    </recommendedName>
</protein>
<gene>
    <name evidence="2" type="ORF">Slati_2378700</name>
</gene>
<organism evidence="2">
    <name type="scientific">Sesamum latifolium</name>
    <dbReference type="NCBI Taxonomy" id="2727402"/>
    <lineage>
        <taxon>Eukaryota</taxon>
        <taxon>Viridiplantae</taxon>
        <taxon>Streptophyta</taxon>
        <taxon>Embryophyta</taxon>
        <taxon>Tracheophyta</taxon>
        <taxon>Spermatophyta</taxon>
        <taxon>Magnoliopsida</taxon>
        <taxon>eudicotyledons</taxon>
        <taxon>Gunneridae</taxon>
        <taxon>Pentapetalae</taxon>
        <taxon>asterids</taxon>
        <taxon>lamiids</taxon>
        <taxon>Lamiales</taxon>
        <taxon>Pedaliaceae</taxon>
        <taxon>Sesamum</taxon>
    </lineage>
</organism>
<sequence length="166" mass="18671">MEEALGSMDKRVTTAVNEELLKPFTAEEIMQALKQMHLLKSPGPDGMPPIFYQKHCLCNVLYKLASKTIANRLKPLLDILIPPSQSAFVPGHLITDSVLVAYELNHQLKLKNRGKKGCVSLKLDISKAYDRVEWSFLERALGRLGFHPHFMALIMSCVSTISFSFL</sequence>
<evidence type="ECO:0000313" key="2">
    <source>
        <dbReference type="EMBL" id="KAL0438957.1"/>
    </source>
</evidence>
<feature type="domain" description="Reverse transcriptase" evidence="1">
    <location>
        <begin position="55"/>
        <end position="158"/>
    </location>
</feature>
<accession>A0AAW2WAW5</accession>
<dbReference type="AlphaFoldDB" id="A0AAW2WAW5"/>
<dbReference type="PANTHER" id="PTHR19446">
    <property type="entry name" value="REVERSE TRANSCRIPTASES"/>
    <property type="match status" value="1"/>
</dbReference>
<dbReference type="Pfam" id="PF00078">
    <property type="entry name" value="RVT_1"/>
    <property type="match status" value="1"/>
</dbReference>
<reference evidence="2" key="2">
    <citation type="journal article" date="2024" name="Plant">
        <title>Genomic evolution and insights into agronomic trait innovations of Sesamum species.</title>
        <authorList>
            <person name="Miao H."/>
            <person name="Wang L."/>
            <person name="Qu L."/>
            <person name="Liu H."/>
            <person name="Sun Y."/>
            <person name="Le M."/>
            <person name="Wang Q."/>
            <person name="Wei S."/>
            <person name="Zheng Y."/>
            <person name="Lin W."/>
            <person name="Duan Y."/>
            <person name="Cao H."/>
            <person name="Xiong S."/>
            <person name="Wang X."/>
            <person name="Wei L."/>
            <person name="Li C."/>
            <person name="Ma Q."/>
            <person name="Ju M."/>
            <person name="Zhao R."/>
            <person name="Li G."/>
            <person name="Mu C."/>
            <person name="Tian Q."/>
            <person name="Mei H."/>
            <person name="Zhang T."/>
            <person name="Gao T."/>
            <person name="Zhang H."/>
        </authorList>
    </citation>
    <scope>NUCLEOTIDE SEQUENCE</scope>
    <source>
        <strain evidence="2">KEN1</strain>
    </source>
</reference>
<reference evidence="2" key="1">
    <citation type="submission" date="2020-06" db="EMBL/GenBank/DDBJ databases">
        <authorList>
            <person name="Li T."/>
            <person name="Hu X."/>
            <person name="Zhang T."/>
            <person name="Song X."/>
            <person name="Zhang H."/>
            <person name="Dai N."/>
            <person name="Sheng W."/>
            <person name="Hou X."/>
            <person name="Wei L."/>
        </authorList>
    </citation>
    <scope>NUCLEOTIDE SEQUENCE</scope>
    <source>
        <strain evidence="2">KEN1</strain>
        <tissue evidence="2">Leaf</tissue>
    </source>
</reference>
<evidence type="ECO:0000259" key="1">
    <source>
        <dbReference type="Pfam" id="PF00078"/>
    </source>
</evidence>
<dbReference type="InterPro" id="IPR000477">
    <property type="entry name" value="RT_dom"/>
</dbReference>
<dbReference type="EMBL" id="JACGWN010000008">
    <property type="protein sequence ID" value="KAL0438957.1"/>
    <property type="molecule type" value="Genomic_DNA"/>
</dbReference>
<comment type="caution">
    <text evidence="2">The sequence shown here is derived from an EMBL/GenBank/DDBJ whole genome shotgun (WGS) entry which is preliminary data.</text>
</comment>
<name>A0AAW2WAW5_9LAMI</name>
<proteinExistence type="predicted"/>